<evidence type="ECO:0000313" key="5">
    <source>
        <dbReference type="Proteomes" id="UP000436483"/>
    </source>
</evidence>
<dbReference type="EMBL" id="WURB01000020">
    <property type="protein sequence ID" value="MXQ13730.1"/>
    <property type="molecule type" value="Genomic_DNA"/>
</dbReference>
<dbReference type="PANTHER" id="PTHR30466:SF11">
    <property type="entry name" value="FLAVIN-DEPENDENT MONOOXYGENASE, REDUCTASE SUBUNIT HSAB"/>
    <property type="match status" value="1"/>
</dbReference>
<dbReference type="Proteomes" id="UP000436483">
    <property type="component" value="Unassembled WGS sequence"/>
</dbReference>
<sequence>MPASSIASERLTGPTEFRLAMRELAATVSIVTAGQGDQRRGLTVTSLCSLSLEPPSLVVCVNKETDGHRAILQSGSFCVNVMAAEQRILSDCFAGRTRRRGLDRFADSDWTVLATGSPVLIDAIAVLDCDVINQLDHGTHTLFVGGVRAVRSDSNRPALIYRAGDYHVV</sequence>
<dbReference type="AlphaFoldDB" id="A0A7X3SQU8"/>
<reference evidence="4 5" key="1">
    <citation type="submission" date="2019-12" db="EMBL/GenBank/DDBJ databases">
        <authorList>
            <person name="Yuan C.-G."/>
        </authorList>
    </citation>
    <scope>NUCLEOTIDE SEQUENCE [LARGE SCALE GENOMIC DNA]</scope>
    <source>
        <strain evidence="4 5">KCTC 23863</strain>
    </source>
</reference>
<reference evidence="4 5" key="2">
    <citation type="submission" date="2020-01" db="EMBL/GenBank/DDBJ databases">
        <title>Microvirga sp. nov., an arsenate reduction bacterium isolated from Tibet hotspring sediments.</title>
        <authorList>
            <person name="Xian W.-D."/>
            <person name="Li W.-J."/>
        </authorList>
    </citation>
    <scope>NUCLEOTIDE SEQUENCE [LARGE SCALE GENOMIC DNA]</scope>
    <source>
        <strain evidence="4 5">KCTC 23863</strain>
    </source>
</reference>
<evidence type="ECO:0000313" key="4">
    <source>
        <dbReference type="EMBL" id="MXQ13730.1"/>
    </source>
</evidence>
<dbReference type="GO" id="GO:0010181">
    <property type="term" value="F:FMN binding"/>
    <property type="evidence" value="ECO:0007669"/>
    <property type="project" value="InterPro"/>
</dbReference>
<name>A0A7X3SQU8_9HYPH</name>
<dbReference type="Pfam" id="PF01613">
    <property type="entry name" value="Flavin_Reduct"/>
    <property type="match status" value="1"/>
</dbReference>
<evidence type="ECO:0000256" key="2">
    <source>
        <dbReference type="ARBA" id="ARBA00023002"/>
    </source>
</evidence>
<dbReference type="SMART" id="SM00903">
    <property type="entry name" value="Flavin_Reduct"/>
    <property type="match status" value="1"/>
</dbReference>
<evidence type="ECO:0000259" key="3">
    <source>
        <dbReference type="SMART" id="SM00903"/>
    </source>
</evidence>
<comment type="similarity">
    <text evidence="1">Belongs to the non-flavoprotein flavin reductase family.</text>
</comment>
<comment type="caution">
    <text evidence="4">The sequence shown here is derived from an EMBL/GenBank/DDBJ whole genome shotgun (WGS) entry which is preliminary data.</text>
</comment>
<dbReference type="OrthoDB" id="9789254at2"/>
<gene>
    <name evidence="4" type="ORF">GR328_20165</name>
</gene>
<evidence type="ECO:0000256" key="1">
    <source>
        <dbReference type="ARBA" id="ARBA00008898"/>
    </source>
</evidence>
<organism evidence="4 5">
    <name type="scientific">Microvirga makkahensis</name>
    <dbReference type="NCBI Taxonomy" id="1128670"/>
    <lineage>
        <taxon>Bacteria</taxon>
        <taxon>Pseudomonadati</taxon>
        <taxon>Pseudomonadota</taxon>
        <taxon>Alphaproteobacteria</taxon>
        <taxon>Hyphomicrobiales</taxon>
        <taxon>Methylobacteriaceae</taxon>
        <taxon>Microvirga</taxon>
    </lineage>
</organism>
<feature type="domain" description="Flavin reductase like" evidence="3">
    <location>
        <begin position="21"/>
        <end position="168"/>
    </location>
</feature>
<dbReference type="InterPro" id="IPR012349">
    <property type="entry name" value="Split_barrel_FMN-bd"/>
</dbReference>
<keyword evidence="2" id="KW-0560">Oxidoreductase</keyword>
<dbReference type="Gene3D" id="2.30.110.10">
    <property type="entry name" value="Electron Transport, Fmn-binding Protein, Chain A"/>
    <property type="match status" value="1"/>
</dbReference>
<dbReference type="InterPro" id="IPR002563">
    <property type="entry name" value="Flavin_Rdtase-like_dom"/>
</dbReference>
<accession>A0A7X3SQU8</accession>
<dbReference type="InterPro" id="IPR050268">
    <property type="entry name" value="NADH-dep_flavin_reductase"/>
</dbReference>
<keyword evidence="5" id="KW-1185">Reference proteome</keyword>
<protein>
    <submittedName>
        <fullName evidence="4">Flavin reductase</fullName>
    </submittedName>
</protein>
<dbReference type="PANTHER" id="PTHR30466">
    <property type="entry name" value="FLAVIN REDUCTASE"/>
    <property type="match status" value="1"/>
</dbReference>
<dbReference type="GO" id="GO:0042602">
    <property type="term" value="F:riboflavin reductase (NADPH) activity"/>
    <property type="evidence" value="ECO:0007669"/>
    <property type="project" value="TreeGrafter"/>
</dbReference>
<dbReference type="SUPFAM" id="SSF50475">
    <property type="entry name" value="FMN-binding split barrel"/>
    <property type="match status" value="1"/>
</dbReference>
<proteinExistence type="inferred from homology"/>